<dbReference type="CDD" id="cd16917">
    <property type="entry name" value="HATPase_UhpB-NarQ-NarX-like"/>
    <property type="match status" value="1"/>
</dbReference>
<dbReference type="PANTHER" id="PTHR24421">
    <property type="entry name" value="NITRATE/NITRITE SENSOR PROTEIN NARX-RELATED"/>
    <property type="match status" value="1"/>
</dbReference>
<evidence type="ECO:0000256" key="3">
    <source>
        <dbReference type="ARBA" id="ARBA00022553"/>
    </source>
</evidence>
<feature type="domain" description="Signal transduction histidine kinase subgroup 3 dimerisation and phosphoacceptor" evidence="11">
    <location>
        <begin position="181"/>
        <end position="246"/>
    </location>
</feature>
<evidence type="ECO:0000256" key="7">
    <source>
        <dbReference type="ARBA" id="ARBA00022840"/>
    </source>
</evidence>
<dbReference type="eggNOG" id="COG4585">
    <property type="taxonomic scope" value="Bacteria"/>
</dbReference>
<dbReference type="GO" id="GO:0016020">
    <property type="term" value="C:membrane"/>
    <property type="evidence" value="ECO:0007669"/>
    <property type="project" value="InterPro"/>
</dbReference>
<evidence type="ECO:0000256" key="6">
    <source>
        <dbReference type="ARBA" id="ARBA00022777"/>
    </source>
</evidence>
<keyword evidence="5" id="KW-0547">Nucleotide-binding</keyword>
<keyword evidence="10" id="KW-0472">Membrane</keyword>
<feature type="coiled-coil region" evidence="9">
    <location>
        <begin position="210"/>
        <end position="237"/>
    </location>
</feature>
<feature type="transmembrane region" description="Helical" evidence="10">
    <location>
        <begin position="115"/>
        <end position="134"/>
    </location>
</feature>
<keyword evidence="7" id="KW-0067">ATP-binding</keyword>
<name>D0LE75_GORB4</name>
<proteinExistence type="predicted"/>
<sequence length="385" mass="41134">MVTGLTSELRHRLELAGGDYPPLYPVVILTASVIVTIVAAAQRFPFDRPWWVLAGLGCAVVTLILDFTIATKTTACALMIVGTSCFLMDAVPTDAAPVQLAIITAISAAMQSLRTGLIVCATSMSVVVLFGIYGGLQVPVFYLSAIACGWLLGYMVLIQQRLADNRARVLRSRAENAAMQERRRIAREIHDIIAHSLSITMLNVTGARRALEQDADIDDAVDALRDAERQGRQAMSEIRNIVHLLGSDESSPAPTPGADDLQSLIDDYRKAGVDVSFDARGDVSRVSATVGTAVYRIAQESLANVVKHSAAQRASVTVSVGDDTVVQVQSPCPTDPHPSRDGTGITGMMQRAHLLGGTLEASRTGDLWSVRAELPTRADASEVTA</sequence>
<keyword evidence="10" id="KW-1133">Transmembrane helix</keyword>
<keyword evidence="3" id="KW-0597">Phosphoprotein</keyword>
<organism evidence="12 13">
    <name type="scientific">Gordonia bronchialis (strain ATCC 25592 / DSM 43247 / BCRC 13721 / JCM 3198 / KCTC 3076 / NBRC 16047 / NCTC 10667)</name>
    <name type="common">Rhodococcus bronchialis</name>
    <dbReference type="NCBI Taxonomy" id="526226"/>
    <lineage>
        <taxon>Bacteria</taxon>
        <taxon>Bacillati</taxon>
        <taxon>Actinomycetota</taxon>
        <taxon>Actinomycetes</taxon>
        <taxon>Mycobacteriales</taxon>
        <taxon>Gordoniaceae</taxon>
        <taxon>Gordonia</taxon>
    </lineage>
</organism>
<evidence type="ECO:0000259" key="11">
    <source>
        <dbReference type="Pfam" id="PF07730"/>
    </source>
</evidence>
<evidence type="ECO:0000256" key="9">
    <source>
        <dbReference type="SAM" id="Coils"/>
    </source>
</evidence>
<dbReference type="STRING" id="526226.Gbro_3474"/>
<keyword evidence="13" id="KW-1185">Reference proteome</keyword>
<dbReference type="InterPro" id="IPR050482">
    <property type="entry name" value="Sensor_HK_TwoCompSys"/>
</dbReference>
<dbReference type="Pfam" id="PF07730">
    <property type="entry name" value="HisKA_3"/>
    <property type="match status" value="1"/>
</dbReference>
<keyword evidence="8" id="KW-0902">Two-component regulatory system</keyword>
<dbReference type="GO" id="GO:0005524">
    <property type="term" value="F:ATP binding"/>
    <property type="evidence" value="ECO:0007669"/>
    <property type="project" value="UniProtKB-KW"/>
</dbReference>
<dbReference type="Gene3D" id="3.30.565.10">
    <property type="entry name" value="Histidine kinase-like ATPase, C-terminal domain"/>
    <property type="match status" value="1"/>
</dbReference>
<feature type="transmembrane region" description="Helical" evidence="10">
    <location>
        <begin position="50"/>
        <end position="71"/>
    </location>
</feature>
<evidence type="ECO:0000313" key="13">
    <source>
        <dbReference type="Proteomes" id="UP000001219"/>
    </source>
</evidence>
<dbReference type="InterPro" id="IPR036890">
    <property type="entry name" value="HATPase_C_sf"/>
</dbReference>
<evidence type="ECO:0000256" key="5">
    <source>
        <dbReference type="ARBA" id="ARBA00022741"/>
    </source>
</evidence>
<keyword evidence="6 12" id="KW-0418">Kinase</keyword>
<evidence type="ECO:0000256" key="2">
    <source>
        <dbReference type="ARBA" id="ARBA00012438"/>
    </source>
</evidence>
<keyword evidence="4" id="KW-0808">Transferase</keyword>
<feature type="transmembrane region" description="Helical" evidence="10">
    <location>
        <begin position="23"/>
        <end position="41"/>
    </location>
</feature>
<keyword evidence="10" id="KW-0812">Transmembrane</keyword>
<dbReference type="RefSeq" id="WP_012835181.1">
    <property type="nucleotide sequence ID" value="NC_013441.1"/>
</dbReference>
<evidence type="ECO:0000313" key="12">
    <source>
        <dbReference type="EMBL" id="ACY22667.1"/>
    </source>
</evidence>
<dbReference type="PANTHER" id="PTHR24421:SF10">
    <property type="entry name" value="NITRATE_NITRITE SENSOR PROTEIN NARQ"/>
    <property type="match status" value="1"/>
</dbReference>
<dbReference type="GO" id="GO:0046983">
    <property type="term" value="F:protein dimerization activity"/>
    <property type="evidence" value="ECO:0007669"/>
    <property type="project" value="InterPro"/>
</dbReference>
<dbReference type="SUPFAM" id="SSF55874">
    <property type="entry name" value="ATPase domain of HSP90 chaperone/DNA topoisomerase II/histidine kinase"/>
    <property type="match status" value="1"/>
</dbReference>
<gene>
    <name evidence="12" type="ordered locus">Gbro_3474</name>
</gene>
<comment type="catalytic activity">
    <reaction evidence="1">
        <text>ATP + protein L-histidine = ADP + protein N-phospho-L-histidine.</text>
        <dbReference type="EC" id="2.7.13.3"/>
    </reaction>
</comment>
<reference evidence="13" key="1">
    <citation type="submission" date="2009-10" db="EMBL/GenBank/DDBJ databases">
        <title>The complete chromosome of Gordonia bronchialis DSM 43247.</title>
        <authorList>
            <consortium name="US DOE Joint Genome Institute (JGI-PGF)"/>
            <person name="Lucas S."/>
            <person name="Copeland A."/>
            <person name="Lapidus A."/>
            <person name="Glavina del Rio T."/>
            <person name="Dalin E."/>
            <person name="Tice H."/>
            <person name="Bruce D."/>
            <person name="Goodwin L."/>
            <person name="Pitluck S."/>
            <person name="Kyrpides N."/>
            <person name="Mavromatis K."/>
            <person name="Ivanova N."/>
            <person name="Ovchinnikova G."/>
            <person name="Saunders E."/>
            <person name="Brettin T."/>
            <person name="Detter J.C."/>
            <person name="Han C."/>
            <person name="Larimer F."/>
            <person name="Land M."/>
            <person name="Hauser L."/>
            <person name="Markowitz V."/>
            <person name="Cheng J.-F."/>
            <person name="Hugenholtz P."/>
            <person name="Woyke T."/>
            <person name="Wu D."/>
            <person name="Jando M."/>
            <person name="Schneider S."/>
            <person name="Goeker M."/>
            <person name="Klenk H.-P."/>
            <person name="Eisen J.A."/>
        </authorList>
    </citation>
    <scope>NUCLEOTIDE SEQUENCE [LARGE SCALE GENOMIC DNA]</scope>
    <source>
        <strain evidence="13">ATCC 25592 / DSM 43247 / BCRC 13721 / JCM 3198 / KCTC 3076 / NBRC 16047 / NCTC 10667</strain>
    </source>
</reference>
<dbReference type="HOGENOM" id="CLU_000445_20_1_11"/>
<dbReference type="AlphaFoldDB" id="D0LE75"/>
<feature type="transmembrane region" description="Helical" evidence="10">
    <location>
        <begin position="140"/>
        <end position="158"/>
    </location>
</feature>
<evidence type="ECO:0000256" key="4">
    <source>
        <dbReference type="ARBA" id="ARBA00022679"/>
    </source>
</evidence>
<dbReference type="InterPro" id="IPR011712">
    <property type="entry name" value="Sig_transdc_His_kin_sub3_dim/P"/>
</dbReference>
<keyword evidence="9" id="KW-0175">Coiled coil</keyword>
<evidence type="ECO:0000256" key="10">
    <source>
        <dbReference type="SAM" id="Phobius"/>
    </source>
</evidence>
<dbReference type="EMBL" id="CP001802">
    <property type="protein sequence ID" value="ACY22667.1"/>
    <property type="molecule type" value="Genomic_DNA"/>
</dbReference>
<dbReference type="Proteomes" id="UP000001219">
    <property type="component" value="Chromosome"/>
</dbReference>
<dbReference type="EC" id="2.7.13.3" evidence="2"/>
<dbReference type="GO" id="GO:0000155">
    <property type="term" value="F:phosphorelay sensor kinase activity"/>
    <property type="evidence" value="ECO:0007669"/>
    <property type="project" value="InterPro"/>
</dbReference>
<dbReference type="Gene3D" id="1.20.5.1930">
    <property type="match status" value="1"/>
</dbReference>
<evidence type="ECO:0000256" key="1">
    <source>
        <dbReference type="ARBA" id="ARBA00000085"/>
    </source>
</evidence>
<accession>D0LE75</accession>
<evidence type="ECO:0000256" key="8">
    <source>
        <dbReference type="ARBA" id="ARBA00023012"/>
    </source>
</evidence>
<feature type="transmembrane region" description="Helical" evidence="10">
    <location>
        <begin position="77"/>
        <end position="103"/>
    </location>
</feature>
<dbReference type="KEGG" id="gbr:Gbro_3474"/>
<protein>
    <recommendedName>
        <fullName evidence="2">histidine kinase</fullName>
        <ecNumber evidence="2">2.7.13.3</ecNumber>
    </recommendedName>
</protein>
<reference evidence="12 13" key="2">
    <citation type="journal article" date="2010" name="Stand. Genomic Sci.">
        <title>Complete genome sequence of Gordonia bronchialis type strain (3410).</title>
        <authorList>
            <person name="Ivanova N."/>
            <person name="Sikorski J."/>
            <person name="Jando M."/>
            <person name="Lapidus A."/>
            <person name="Nolan M."/>
            <person name="Lucas S."/>
            <person name="Del Rio T.G."/>
            <person name="Tice H."/>
            <person name="Copeland A."/>
            <person name="Cheng J.F."/>
            <person name="Chen F."/>
            <person name="Bruce D."/>
            <person name="Goodwin L."/>
            <person name="Pitluck S."/>
            <person name="Mavromatis K."/>
            <person name="Ovchinnikova G."/>
            <person name="Pati A."/>
            <person name="Chen A."/>
            <person name="Palaniappan K."/>
            <person name="Land M."/>
            <person name="Hauser L."/>
            <person name="Chang Y.J."/>
            <person name="Jeffries C.D."/>
            <person name="Chain P."/>
            <person name="Saunders E."/>
            <person name="Han C."/>
            <person name="Detter J.C."/>
            <person name="Brettin T."/>
            <person name="Rohde M."/>
            <person name="Goker M."/>
            <person name="Bristow J."/>
            <person name="Eisen J.A."/>
            <person name="Markowitz V."/>
            <person name="Hugenholtz P."/>
            <person name="Klenk H.P."/>
            <person name="Kyrpides N.C."/>
        </authorList>
    </citation>
    <scope>NUCLEOTIDE SEQUENCE [LARGE SCALE GENOMIC DNA]</scope>
    <source>
        <strain evidence="13">ATCC 25592 / DSM 43247 / BCRC 13721 / JCM 3198 / KCTC 3076 / NBRC 16047 / NCTC 10667</strain>
    </source>
</reference>